<dbReference type="Proteomes" id="UP000799755">
    <property type="component" value="Unassembled WGS sequence"/>
</dbReference>
<sequence>MMSISQWYLAFSDTFSQVVCQKATGRFAILFTYTNLPPSDRACGVLLAMTGDDVDVIRSQKESEMSLDDKYASSEIPITSTTPSIQYIHFCGVIYSRLPKRAERYDLPTFSLTSCVHVIRGPAVTFTSDGFQPLLPRCTLDPLTDFCLSFPRIFRLPHTLLLFLYSSLFFSPMPDLDTYLPMPMKLCSRLKFSKSPFLFSLRCVSHLYLSRDGLLVFRICMSLLKSSKTGKCIFDSRRNFLLFRFSFLVTVIAQCGVLIWGCESVRAKVGEGRCWCSFALLSFGSTPSADIVNRIGHPLVGGNTICLFPIASGPASFLTSPLSMLHFGIEHPTFLSIFHFRFASTFLSFAEGLLSRALKIRWINKWESHSRMNFTTSGNYFNQLRYEQASKLLMEDVGAMQLRRLCSLGRLNLGRVTSLYIPARLVTWVHQYLEAGRTAVWSEKTISIEILATSHRRLGGGVETMKGESHGKGLCGRNSSNLGVDPFLQDLLLQFPSPYRRIVSSLLCDSDPALAREAMEGMLQGEASKDAHFAFLLPLTHRAEYSFFEWRCIHRDLATIDWNPISLRIRHLAHCILPIWSENPSNRAQKRAQRAEPKLRLRSHDMKELTPHQALTVYKPPTQQRTSISLPLTRARSEYPVHVIVASRLLTFATTPYYPNRIGLLLPPINNFYSKTQWFKLIPFNKHQSCEKLQIALSYYLLLFHTASATLHSHSRRYNTVVAATVPPQKPDAFFQEQLTISIPPLPDPARFASLFAHTRLSHQPFPPPYNSTKAAKMWPYKFKPRRRYLLWSNCCYPDCTQRIHMGGRHDLGMVLCRYHEPALRRIVEDMYWKWWKGDDEPRGSTPGELTPDTKRSNATAGTRGGPLMDERKNQNEREGKFGLREERMVCPIPEPIQWFSGPIVTSPNCKPSHIPIRFSGKIMHHYRADHEQTCTIDAPKPGHILYIGNQETYYIRFLLLFTRD</sequence>
<organism evidence="1 2">
    <name type="scientific">Lindgomyces ingoldianus</name>
    <dbReference type="NCBI Taxonomy" id="673940"/>
    <lineage>
        <taxon>Eukaryota</taxon>
        <taxon>Fungi</taxon>
        <taxon>Dikarya</taxon>
        <taxon>Ascomycota</taxon>
        <taxon>Pezizomycotina</taxon>
        <taxon>Dothideomycetes</taxon>
        <taxon>Pleosporomycetidae</taxon>
        <taxon>Pleosporales</taxon>
        <taxon>Lindgomycetaceae</taxon>
        <taxon>Lindgomyces</taxon>
    </lineage>
</organism>
<dbReference type="EMBL" id="MU003495">
    <property type="protein sequence ID" value="KAF2475685.1"/>
    <property type="molecule type" value="Genomic_DNA"/>
</dbReference>
<protein>
    <submittedName>
        <fullName evidence="1">Uncharacterized protein</fullName>
    </submittedName>
</protein>
<evidence type="ECO:0000313" key="2">
    <source>
        <dbReference type="Proteomes" id="UP000799755"/>
    </source>
</evidence>
<accession>A0ACB6RBG0</accession>
<proteinExistence type="predicted"/>
<keyword evidence="2" id="KW-1185">Reference proteome</keyword>
<name>A0ACB6RBG0_9PLEO</name>
<reference evidence="1" key="1">
    <citation type="journal article" date="2020" name="Stud. Mycol.">
        <title>101 Dothideomycetes genomes: a test case for predicting lifestyles and emergence of pathogens.</title>
        <authorList>
            <person name="Haridas S."/>
            <person name="Albert R."/>
            <person name="Binder M."/>
            <person name="Bloem J."/>
            <person name="Labutti K."/>
            <person name="Salamov A."/>
            <person name="Andreopoulos B."/>
            <person name="Baker S."/>
            <person name="Barry K."/>
            <person name="Bills G."/>
            <person name="Bluhm B."/>
            <person name="Cannon C."/>
            <person name="Castanera R."/>
            <person name="Culley D."/>
            <person name="Daum C."/>
            <person name="Ezra D."/>
            <person name="Gonzalez J."/>
            <person name="Henrissat B."/>
            <person name="Kuo A."/>
            <person name="Liang C."/>
            <person name="Lipzen A."/>
            <person name="Lutzoni F."/>
            <person name="Magnuson J."/>
            <person name="Mondo S."/>
            <person name="Nolan M."/>
            <person name="Ohm R."/>
            <person name="Pangilinan J."/>
            <person name="Park H.-J."/>
            <person name="Ramirez L."/>
            <person name="Alfaro M."/>
            <person name="Sun H."/>
            <person name="Tritt A."/>
            <person name="Yoshinaga Y."/>
            <person name="Zwiers L.-H."/>
            <person name="Turgeon B."/>
            <person name="Goodwin S."/>
            <person name="Spatafora J."/>
            <person name="Crous P."/>
            <person name="Grigoriev I."/>
        </authorList>
    </citation>
    <scope>NUCLEOTIDE SEQUENCE</scope>
    <source>
        <strain evidence="1">ATCC 200398</strain>
    </source>
</reference>
<gene>
    <name evidence="1" type="ORF">BDR25DRAFT_349971</name>
</gene>
<evidence type="ECO:0000313" key="1">
    <source>
        <dbReference type="EMBL" id="KAF2475685.1"/>
    </source>
</evidence>
<comment type="caution">
    <text evidence="1">The sequence shown here is derived from an EMBL/GenBank/DDBJ whole genome shotgun (WGS) entry which is preliminary data.</text>
</comment>